<organism evidence="7 8">
    <name type="scientific">Sinimarinibacterium thermocellulolyticum</name>
    <dbReference type="NCBI Taxonomy" id="3170016"/>
    <lineage>
        <taxon>Bacteria</taxon>
        <taxon>Pseudomonadati</taxon>
        <taxon>Pseudomonadota</taxon>
        <taxon>Gammaproteobacteria</taxon>
        <taxon>Nevskiales</taxon>
        <taxon>Nevskiaceae</taxon>
        <taxon>Sinimarinibacterium</taxon>
    </lineage>
</organism>
<proteinExistence type="inferred from homology"/>
<dbReference type="NCBIfam" id="NF033527">
    <property type="entry name" value="transpos_Tn3"/>
    <property type="match status" value="1"/>
</dbReference>
<dbReference type="InterPro" id="IPR002513">
    <property type="entry name" value="Tn3_Tnp_DDE_dom"/>
</dbReference>
<evidence type="ECO:0000256" key="2">
    <source>
        <dbReference type="ARBA" id="ARBA00022578"/>
    </source>
</evidence>
<dbReference type="InterPro" id="IPR047653">
    <property type="entry name" value="Tn3-like_transpos"/>
</dbReference>
<sequence length="972" mass="110420">MTRLRDDYLGWQALPRELLDREIEFFRLSPADVAAIKAAPFNERFHIAIGLQLAFTRLTGCKLERLDPVPKAVLELLAGQFGVRPPRIASLRSLYRRRQTQWTHQVWTMNRLGIRPHERREELLLMEFLREACRGTSSIDRLLHSAFVWFYDRKLLIPAESTVRDIAVRAMKDMDHWIYLEIHKAVPEKMIKEWCRLVMAPRDGGETTLGWLQEPPGRKIQGTFIEINNKIAYLKSIGVADVDLSQVPQERQEICYRTLLNYRPSQVRAMSETNRAVHVVCFLRTVLGRLTDVVIKQVADTTTSIYSQALSHVRKSQPRTIAEYRHVIKSFVDLIKHGDIADPRVQIQLKELADAQDTGGPRTRAEEVRVQITSGNDPRPRNLLRKLLDLDIRAAPGDQTLAHLRKLGELYEKSKYDLPKRKLTVPGVWDKHINQEPDREKALKAFEFHTLSEVRRKLRAGACWIDTSNDHRNPDQMLISPELWAKTKRGHYDRLRLPEDPAAYLEPIRKLAEERVSEVAEKVRSGEIQIKNGKLVYPQVKAENLIGGKHKIARDHVIKALPEAELPEVLLFVDSHTHFSAKLLGRPARSEHELKLCYAGLLALGTDMGAAGVAKMIPGLTEEQVGTVMRTLQREAVLAKANQSVLAHYKKLPFAAASGDGSTAAADMMSLQSSWTLWNSRVDYKRRTPSIGIYDHVLDNRAYAYSQPHVVNNRQAGAAIQGVVMQTDIQILRLAVDTHGYTDVGLGFAKALGFDLCSRIRDMKDLDLTMPRGYEVPEVLKGVVSCGVNESVIHEQWDEFVRVVASIGNATCSAVTVLERFGSAAKGNRTYLAAKHLGRLQRTIFLCDYLLNEEFRKEINRLLTQVENSHRLKRAIFYGPLAHDKGRDKDEMIAISSALNLIANVVQYWNAHFLQEAVANVEKQGIEVSSEARASISPSRYRHLNLRGRFEFPISKYVGLLREDTGRARAFR</sequence>
<evidence type="ECO:0000259" key="6">
    <source>
        <dbReference type="Pfam" id="PF13700"/>
    </source>
</evidence>
<keyword evidence="8" id="KW-1185">Reference proteome</keyword>
<protein>
    <submittedName>
        <fullName evidence="7">Tn3 family transposase</fullName>
    </submittedName>
</protein>
<feature type="domain" description="Tn3 transposase DDE" evidence="5">
    <location>
        <begin position="568"/>
        <end position="950"/>
    </location>
</feature>
<name>A0ABV2A879_9GAMM</name>
<evidence type="ECO:0000313" key="7">
    <source>
        <dbReference type="EMBL" id="MES0873344.1"/>
    </source>
</evidence>
<evidence type="ECO:0000256" key="4">
    <source>
        <dbReference type="ARBA" id="ARBA00023172"/>
    </source>
</evidence>
<dbReference type="RefSeq" id="WP_352887914.1">
    <property type="nucleotide sequence ID" value="NZ_JBEPIJ010000004.1"/>
</dbReference>
<evidence type="ECO:0000256" key="1">
    <source>
        <dbReference type="ARBA" id="ARBA00009402"/>
    </source>
</evidence>
<keyword evidence="4" id="KW-0233">DNA recombination</keyword>
<accession>A0ABV2A879</accession>
<dbReference type="Pfam" id="PF01526">
    <property type="entry name" value="DDE_Tnp_Tn3"/>
    <property type="match status" value="1"/>
</dbReference>
<gene>
    <name evidence="7" type="ORF">ABSH63_04870</name>
</gene>
<comment type="caution">
    <text evidence="7">The sequence shown here is derived from an EMBL/GenBank/DDBJ whole genome shotgun (WGS) entry which is preliminary data.</text>
</comment>
<reference evidence="7 8" key="1">
    <citation type="submission" date="2024-06" db="EMBL/GenBank/DDBJ databases">
        <authorList>
            <person name="Li Z."/>
            <person name="Jiang Y."/>
        </authorList>
    </citation>
    <scope>NUCLEOTIDE SEQUENCE [LARGE SCALE GENOMIC DNA]</scope>
    <source>
        <strain evidence="7 8">HSW-8</strain>
    </source>
</reference>
<comment type="similarity">
    <text evidence="1">Belongs to the transposase 7 family.</text>
</comment>
<dbReference type="Pfam" id="PF13700">
    <property type="entry name" value="DUF4158"/>
    <property type="match status" value="1"/>
</dbReference>
<keyword evidence="3" id="KW-0238">DNA-binding</keyword>
<dbReference type="Proteomes" id="UP001465331">
    <property type="component" value="Unassembled WGS sequence"/>
</dbReference>
<keyword evidence="2" id="KW-0815">Transposition</keyword>
<dbReference type="EMBL" id="JBEPIJ010000004">
    <property type="protein sequence ID" value="MES0873344.1"/>
    <property type="molecule type" value="Genomic_DNA"/>
</dbReference>
<evidence type="ECO:0000313" key="8">
    <source>
        <dbReference type="Proteomes" id="UP001465331"/>
    </source>
</evidence>
<dbReference type="InterPro" id="IPR025296">
    <property type="entry name" value="DUF4158"/>
</dbReference>
<evidence type="ECO:0000256" key="3">
    <source>
        <dbReference type="ARBA" id="ARBA00023125"/>
    </source>
</evidence>
<feature type="domain" description="DUF4158" evidence="6">
    <location>
        <begin position="22"/>
        <end position="169"/>
    </location>
</feature>
<evidence type="ECO:0000259" key="5">
    <source>
        <dbReference type="Pfam" id="PF01526"/>
    </source>
</evidence>